<dbReference type="EMBL" id="PSQE01000008">
    <property type="protein sequence ID" value="RHN43486.1"/>
    <property type="molecule type" value="Genomic_DNA"/>
</dbReference>
<name>A0A396GQP8_MEDTR</name>
<comment type="caution">
    <text evidence="1">The sequence shown here is derived from an EMBL/GenBank/DDBJ whole genome shotgun (WGS) entry which is preliminary data.</text>
</comment>
<dbReference type="Gramene" id="rna50071">
    <property type="protein sequence ID" value="RHN43486.1"/>
    <property type="gene ID" value="gene50071"/>
</dbReference>
<gene>
    <name evidence="1" type="ORF">MtrunA17_Chr8g0388381</name>
</gene>
<accession>A0A396GQP8</accession>
<organism evidence="1">
    <name type="scientific">Medicago truncatula</name>
    <name type="common">Barrel medic</name>
    <name type="synonym">Medicago tribuloides</name>
    <dbReference type="NCBI Taxonomy" id="3880"/>
    <lineage>
        <taxon>Eukaryota</taxon>
        <taxon>Viridiplantae</taxon>
        <taxon>Streptophyta</taxon>
        <taxon>Embryophyta</taxon>
        <taxon>Tracheophyta</taxon>
        <taxon>Spermatophyta</taxon>
        <taxon>Magnoliopsida</taxon>
        <taxon>eudicotyledons</taxon>
        <taxon>Gunneridae</taxon>
        <taxon>Pentapetalae</taxon>
        <taxon>rosids</taxon>
        <taxon>fabids</taxon>
        <taxon>Fabales</taxon>
        <taxon>Fabaceae</taxon>
        <taxon>Papilionoideae</taxon>
        <taxon>50 kb inversion clade</taxon>
        <taxon>NPAAA clade</taxon>
        <taxon>Hologalegina</taxon>
        <taxon>IRL clade</taxon>
        <taxon>Trifolieae</taxon>
        <taxon>Medicago</taxon>
    </lineage>
</organism>
<dbReference type="Proteomes" id="UP000265566">
    <property type="component" value="Chromosome 8"/>
</dbReference>
<sequence length="62" mass="7039">MPEDDATIEVCVQTYTIHHQAAGIPIEIIPDHEVLLRYGRSIQLLHSHIVGADEKLLQLRLQ</sequence>
<reference evidence="1" key="1">
    <citation type="journal article" date="2018" name="Nat. Plants">
        <title>Whole-genome landscape of Medicago truncatula symbiotic genes.</title>
        <authorList>
            <person name="Pecrix Y."/>
            <person name="Gamas P."/>
            <person name="Carrere S."/>
        </authorList>
    </citation>
    <scope>NUCLEOTIDE SEQUENCE</scope>
    <source>
        <tissue evidence="1">Leaves</tissue>
    </source>
</reference>
<dbReference type="AlphaFoldDB" id="A0A396GQP8"/>
<protein>
    <submittedName>
        <fullName evidence="1">Uncharacterized protein</fullName>
    </submittedName>
</protein>
<proteinExistence type="predicted"/>
<evidence type="ECO:0000313" key="1">
    <source>
        <dbReference type="EMBL" id="RHN43486.1"/>
    </source>
</evidence>